<gene>
    <name evidence="2" type="ORF">HMPREF0742_01992</name>
</gene>
<dbReference type="Proteomes" id="UP000017174">
    <property type="component" value="Unassembled WGS sequence"/>
</dbReference>
<evidence type="ECO:0000313" key="3">
    <source>
        <dbReference type="Proteomes" id="UP000017174"/>
    </source>
</evidence>
<sequence>MSTDKNFSTADNNDPRPPAEKQGASGNSPENARPSRAQIYTAVWSRFRR</sequence>
<evidence type="ECO:0000256" key="1">
    <source>
        <dbReference type="SAM" id="MobiDB-lite"/>
    </source>
</evidence>
<protein>
    <submittedName>
        <fullName evidence="2">Uncharacterized protein</fullName>
    </submittedName>
</protein>
<dbReference type="AlphaFoldDB" id="U7V2E0"/>
<proteinExistence type="predicted"/>
<name>U7V2E0_9MICC</name>
<dbReference type="EMBL" id="AXZG01000054">
    <property type="protein sequence ID" value="ERT65324.1"/>
    <property type="molecule type" value="Genomic_DNA"/>
</dbReference>
<feature type="region of interest" description="Disordered" evidence="1">
    <location>
        <begin position="1"/>
        <end position="37"/>
    </location>
</feature>
<organism evidence="2 3">
    <name type="scientific">Rothia aeria F0184</name>
    <dbReference type="NCBI Taxonomy" id="888019"/>
    <lineage>
        <taxon>Bacteria</taxon>
        <taxon>Bacillati</taxon>
        <taxon>Actinomycetota</taxon>
        <taxon>Actinomycetes</taxon>
        <taxon>Micrococcales</taxon>
        <taxon>Micrococcaceae</taxon>
        <taxon>Rothia</taxon>
    </lineage>
</organism>
<feature type="compositionally biased region" description="Polar residues" evidence="1">
    <location>
        <begin position="1"/>
        <end position="12"/>
    </location>
</feature>
<evidence type="ECO:0000313" key="2">
    <source>
        <dbReference type="EMBL" id="ERT65324.1"/>
    </source>
</evidence>
<accession>U7V2E0</accession>
<comment type="caution">
    <text evidence="2">The sequence shown here is derived from an EMBL/GenBank/DDBJ whole genome shotgun (WGS) entry which is preliminary data.</text>
</comment>
<reference evidence="2 3" key="1">
    <citation type="submission" date="2013-08" db="EMBL/GenBank/DDBJ databases">
        <authorList>
            <person name="Weinstock G."/>
            <person name="Sodergren E."/>
            <person name="Wylie T."/>
            <person name="Fulton L."/>
            <person name="Fulton R."/>
            <person name="Fronick C."/>
            <person name="O'Laughlin M."/>
            <person name="Godfrey J."/>
            <person name="Miner T."/>
            <person name="Herter B."/>
            <person name="Appelbaum E."/>
            <person name="Cordes M."/>
            <person name="Lek S."/>
            <person name="Wollam A."/>
            <person name="Pepin K.H."/>
            <person name="Palsikar V.B."/>
            <person name="Mitreva M."/>
            <person name="Wilson R.K."/>
        </authorList>
    </citation>
    <scope>NUCLEOTIDE SEQUENCE [LARGE SCALE GENOMIC DNA]</scope>
    <source>
        <strain evidence="2 3">F0184</strain>
    </source>
</reference>
<dbReference type="HOGENOM" id="CLU_3140264_0_0_11"/>